<gene>
    <name evidence="2" type="ORF">GCM10010909_10840</name>
</gene>
<dbReference type="EMBL" id="BSOS01000022">
    <property type="protein sequence ID" value="GLR66404.1"/>
    <property type="molecule type" value="Genomic_DNA"/>
</dbReference>
<sequence length="208" mass="23120">MKIAILGWGSLLWDPRELKLKAPFELTGPSLPIEFCRVSKNLRLTLIIDEAFGTLCQTYAATSAFTNLPEAMENLRLREGMTSTANVGFAVIANQERSQIATKLHPRATETIADWTVNAGYDATIWTALDSRFEGQTAEPFSVNAAIRFLENLEQYDPEAFARALEYIRRAPDATQTPVRDRTAAQWPSYPDGLKPVRGSVEPGSRAE</sequence>
<name>A0ABQ6A8E4_9PROT</name>
<dbReference type="RefSeq" id="WP_284257092.1">
    <property type="nucleotide sequence ID" value="NZ_BSOS01000022.1"/>
</dbReference>
<organism evidence="2 3">
    <name type="scientific">Acidocella aquatica</name>
    <dbReference type="NCBI Taxonomy" id="1922313"/>
    <lineage>
        <taxon>Bacteria</taxon>
        <taxon>Pseudomonadati</taxon>
        <taxon>Pseudomonadota</taxon>
        <taxon>Alphaproteobacteria</taxon>
        <taxon>Acetobacterales</taxon>
        <taxon>Acidocellaceae</taxon>
        <taxon>Acidocella</taxon>
    </lineage>
</organism>
<evidence type="ECO:0000256" key="1">
    <source>
        <dbReference type="SAM" id="MobiDB-lite"/>
    </source>
</evidence>
<evidence type="ECO:0000313" key="3">
    <source>
        <dbReference type="Proteomes" id="UP001156641"/>
    </source>
</evidence>
<reference evidence="3" key="1">
    <citation type="journal article" date="2019" name="Int. J. Syst. Evol. Microbiol.">
        <title>The Global Catalogue of Microorganisms (GCM) 10K type strain sequencing project: providing services to taxonomists for standard genome sequencing and annotation.</title>
        <authorList>
            <consortium name="The Broad Institute Genomics Platform"/>
            <consortium name="The Broad Institute Genome Sequencing Center for Infectious Disease"/>
            <person name="Wu L."/>
            <person name="Ma J."/>
        </authorList>
    </citation>
    <scope>NUCLEOTIDE SEQUENCE [LARGE SCALE GENOMIC DNA]</scope>
    <source>
        <strain evidence="3">NBRC 112502</strain>
    </source>
</reference>
<comment type="caution">
    <text evidence="2">The sequence shown here is derived from an EMBL/GenBank/DDBJ whole genome shotgun (WGS) entry which is preliminary data.</text>
</comment>
<accession>A0ABQ6A8E4</accession>
<proteinExistence type="predicted"/>
<protein>
    <submittedName>
        <fullName evidence="2">Uncharacterized protein</fullName>
    </submittedName>
</protein>
<keyword evidence="3" id="KW-1185">Reference proteome</keyword>
<dbReference type="Proteomes" id="UP001156641">
    <property type="component" value="Unassembled WGS sequence"/>
</dbReference>
<feature type="region of interest" description="Disordered" evidence="1">
    <location>
        <begin position="174"/>
        <end position="208"/>
    </location>
</feature>
<evidence type="ECO:0000313" key="2">
    <source>
        <dbReference type="EMBL" id="GLR66404.1"/>
    </source>
</evidence>